<dbReference type="PANTHER" id="PTHR43214:SF24">
    <property type="entry name" value="TRANSCRIPTIONAL REGULATORY PROTEIN NARL-RELATED"/>
    <property type="match status" value="1"/>
</dbReference>
<name>A0ABT4THE6_9ACTN</name>
<evidence type="ECO:0000259" key="7">
    <source>
        <dbReference type="PROSITE" id="PS50110"/>
    </source>
</evidence>
<feature type="modified residue" description="4-aspartylphosphate" evidence="5">
    <location>
        <position position="60"/>
    </location>
</feature>
<dbReference type="InterPro" id="IPR001789">
    <property type="entry name" value="Sig_transdc_resp-reg_receiver"/>
</dbReference>
<dbReference type="PROSITE" id="PS50110">
    <property type="entry name" value="RESPONSE_REGULATORY"/>
    <property type="match status" value="1"/>
</dbReference>
<evidence type="ECO:0000256" key="2">
    <source>
        <dbReference type="ARBA" id="ARBA00023015"/>
    </source>
</evidence>
<dbReference type="PROSITE" id="PS50043">
    <property type="entry name" value="HTH_LUXR_2"/>
    <property type="match status" value="1"/>
</dbReference>
<evidence type="ECO:0000256" key="3">
    <source>
        <dbReference type="ARBA" id="ARBA00023125"/>
    </source>
</evidence>
<protein>
    <submittedName>
        <fullName evidence="8">Response regulator transcription factor</fullName>
    </submittedName>
</protein>
<dbReference type="InterPro" id="IPR016032">
    <property type="entry name" value="Sig_transdc_resp-reg_C-effctor"/>
</dbReference>
<evidence type="ECO:0000259" key="6">
    <source>
        <dbReference type="PROSITE" id="PS50043"/>
    </source>
</evidence>
<accession>A0ABT4THE6</accession>
<dbReference type="SMART" id="SM00448">
    <property type="entry name" value="REC"/>
    <property type="match status" value="1"/>
</dbReference>
<keyword evidence="2" id="KW-0805">Transcription regulation</keyword>
<dbReference type="Pfam" id="PF00196">
    <property type="entry name" value="GerE"/>
    <property type="match status" value="1"/>
</dbReference>
<proteinExistence type="predicted"/>
<evidence type="ECO:0000256" key="4">
    <source>
        <dbReference type="ARBA" id="ARBA00023163"/>
    </source>
</evidence>
<dbReference type="PANTHER" id="PTHR43214">
    <property type="entry name" value="TWO-COMPONENT RESPONSE REGULATOR"/>
    <property type="match status" value="1"/>
</dbReference>
<keyword evidence="3" id="KW-0238">DNA-binding</keyword>
<keyword evidence="1 5" id="KW-0597">Phosphoprotein</keyword>
<feature type="domain" description="Response regulatory" evidence="7">
    <location>
        <begin position="9"/>
        <end position="127"/>
    </location>
</feature>
<dbReference type="Proteomes" id="UP001165685">
    <property type="component" value="Unassembled WGS sequence"/>
</dbReference>
<evidence type="ECO:0000256" key="5">
    <source>
        <dbReference type="PROSITE-ProRule" id="PRU00169"/>
    </source>
</evidence>
<dbReference type="EMBL" id="JAQFWP010000008">
    <property type="protein sequence ID" value="MDA2804129.1"/>
    <property type="molecule type" value="Genomic_DNA"/>
</dbReference>
<dbReference type="InterPro" id="IPR000792">
    <property type="entry name" value="Tscrpt_reg_LuxR_C"/>
</dbReference>
<keyword evidence="9" id="KW-1185">Reference proteome</keyword>
<dbReference type="CDD" id="cd06170">
    <property type="entry name" value="LuxR_C_like"/>
    <property type="match status" value="1"/>
</dbReference>
<sequence length="232" mass="24317">MAGTAEPLRVLVADDQDLVCASFRLLVDSAPDMAAVGGALDGAQAVALARAERPDIVLMDVRMPGTDGIEATRAITGPDGVPGARVLILTTFDLDEYVYAALEAGASGFLLKNSPPEELLRAVRVVAGGEALLAPSVTRRLVERFARGARPAEAPRAVLDGVTDREREVLELIARGLSNDEIAARLQRSRATVKTHVGALLHKLGARDRAQLVVAAYEAGLVVPGRSEGTPG</sequence>
<dbReference type="CDD" id="cd17535">
    <property type="entry name" value="REC_NarL-like"/>
    <property type="match status" value="1"/>
</dbReference>
<feature type="domain" description="HTH luxR-type" evidence="6">
    <location>
        <begin position="155"/>
        <end position="220"/>
    </location>
</feature>
<dbReference type="SMART" id="SM00421">
    <property type="entry name" value="HTH_LUXR"/>
    <property type="match status" value="1"/>
</dbReference>
<gene>
    <name evidence="8" type="ORF">O4U47_06365</name>
</gene>
<dbReference type="InterPro" id="IPR058245">
    <property type="entry name" value="NreC/VraR/RcsB-like_REC"/>
</dbReference>
<dbReference type="Pfam" id="PF00072">
    <property type="entry name" value="Response_reg"/>
    <property type="match status" value="1"/>
</dbReference>
<dbReference type="PRINTS" id="PR00038">
    <property type="entry name" value="HTHLUXR"/>
</dbReference>
<reference evidence="8" key="1">
    <citation type="submission" date="2023-01" db="EMBL/GenBank/DDBJ databases">
        <title>Draft genome sequence of Nocardiopsis sp. LSu2-4 isolated from halophytes.</title>
        <authorList>
            <person name="Duangmal K."/>
            <person name="Chantavorakit T."/>
        </authorList>
    </citation>
    <scope>NUCLEOTIDE SEQUENCE</scope>
    <source>
        <strain evidence="8">LSu2-4</strain>
    </source>
</reference>
<dbReference type="InterPro" id="IPR011006">
    <property type="entry name" value="CheY-like_superfamily"/>
</dbReference>
<dbReference type="SUPFAM" id="SSF46894">
    <property type="entry name" value="C-terminal effector domain of the bipartite response regulators"/>
    <property type="match status" value="1"/>
</dbReference>
<keyword evidence="4" id="KW-0804">Transcription</keyword>
<comment type="caution">
    <text evidence="8">The sequence shown here is derived from an EMBL/GenBank/DDBJ whole genome shotgun (WGS) entry which is preliminary data.</text>
</comment>
<dbReference type="InterPro" id="IPR039420">
    <property type="entry name" value="WalR-like"/>
</dbReference>
<organism evidence="8 9">
    <name type="scientific">Nocardiopsis suaedae</name>
    <dbReference type="NCBI Taxonomy" id="3018444"/>
    <lineage>
        <taxon>Bacteria</taxon>
        <taxon>Bacillati</taxon>
        <taxon>Actinomycetota</taxon>
        <taxon>Actinomycetes</taxon>
        <taxon>Streptosporangiales</taxon>
        <taxon>Nocardiopsidaceae</taxon>
        <taxon>Nocardiopsis</taxon>
    </lineage>
</organism>
<evidence type="ECO:0000256" key="1">
    <source>
        <dbReference type="ARBA" id="ARBA00022553"/>
    </source>
</evidence>
<evidence type="ECO:0000313" key="8">
    <source>
        <dbReference type="EMBL" id="MDA2804129.1"/>
    </source>
</evidence>
<dbReference type="RefSeq" id="WP_270676656.1">
    <property type="nucleotide sequence ID" value="NZ_JAQFWP010000008.1"/>
</dbReference>
<dbReference type="PROSITE" id="PS00622">
    <property type="entry name" value="HTH_LUXR_1"/>
    <property type="match status" value="1"/>
</dbReference>
<dbReference type="SUPFAM" id="SSF52172">
    <property type="entry name" value="CheY-like"/>
    <property type="match status" value="1"/>
</dbReference>
<evidence type="ECO:0000313" key="9">
    <source>
        <dbReference type="Proteomes" id="UP001165685"/>
    </source>
</evidence>
<dbReference type="Gene3D" id="3.40.50.2300">
    <property type="match status" value="1"/>
</dbReference>